<feature type="transmembrane region" description="Helical" evidence="1">
    <location>
        <begin position="220"/>
        <end position="240"/>
    </location>
</feature>
<evidence type="ECO:0000313" key="4">
    <source>
        <dbReference type="Proteomes" id="UP000235464"/>
    </source>
</evidence>
<sequence length="315" mass="30776">MSAVLVAVALSLVSAVAYAAAAVAQERLASRSPGSGTLRLLARGAWWWSVGLNAAAALLHVVALKYGPLTVVQPLGALTLVAAVPMGARLAGRRVSAVEWRGTALTLLGLAAILVTASGPAPDDVLSVPEALTVAGATAALIGLLSRPGARPGLRHASASGVASGVASALTQTVTVAATDRSGPLLSVQVIGVALLVAAFAAGGLLLSQTAYRGGLGGPLAMVTLANPLAAAVIGLALLGERLQGGPAGVLLALAGAGLASWGVVLLSRTAPAAVPADDDHPVAAVLALEPGSAAAEPALVPRPHDPGHLTTATR</sequence>
<dbReference type="PANTHER" id="PTHR40761:SF1">
    <property type="entry name" value="CONSERVED INTEGRAL MEMBRANE ALANINE VALINE AND LEUCINE RICH PROTEIN-RELATED"/>
    <property type="match status" value="1"/>
</dbReference>
<keyword evidence="1" id="KW-0812">Transmembrane</keyword>
<dbReference type="PANTHER" id="PTHR40761">
    <property type="entry name" value="CONSERVED INTEGRAL MEMBRANE ALANINE VALINE AND LEUCINE RICH PROTEIN-RELATED"/>
    <property type="match status" value="1"/>
</dbReference>
<keyword evidence="2" id="KW-0732">Signal</keyword>
<keyword evidence="1" id="KW-0472">Membrane</keyword>
<protein>
    <recommendedName>
        <fullName evidence="5">Integral membrane protein</fullName>
    </recommendedName>
</protein>
<evidence type="ECO:0000256" key="2">
    <source>
        <dbReference type="SAM" id="SignalP"/>
    </source>
</evidence>
<feature type="transmembrane region" description="Helical" evidence="1">
    <location>
        <begin position="185"/>
        <end position="208"/>
    </location>
</feature>
<evidence type="ECO:0008006" key="5">
    <source>
        <dbReference type="Google" id="ProtNLM"/>
    </source>
</evidence>
<proteinExistence type="predicted"/>
<organism evidence="3 4">
    <name type="scientific">Streptomyces chartreusis NRRL 3882</name>
    <dbReference type="NCBI Taxonomy" id="1079985"/>
    <lineage>
        <taxon>Bacteria</taxon>
        <taxon>Bacillati</taxon>
        <taxon>Actinomycetota</taxon>
        <taxon>Actinomycetes</taxon>
        <taxon>Kitasatosporales</taxon>
        <taxon>Streptomycetaceae</taxon>
        <taxon>Streptomyces</taxon>
    </lineage>
</organism>
<feature type="transmembrane region" description="Helical" evidence="1">
    <location>
        <begin position="98"/>
        <end position="119"/>
    </location>
</feature>
<dbReference type="SUPFAM" id="SSF103481">
    <property type="entry name" value="Multidrug resistance efflux transporter EmrE"/>
    <property type="match status" value="1"/>
</dbReference>
<evidence type="ECO:0000313" key="3">
    <source>
        <dbReference type="EMBL" id="SOR77693.1"/>
    </source>
</evidence>
<gene>
    <name evidence="3" type="ORF">SCNRRL3882_1163</name>
</gene>
<keyword evidence="4" id="KW-1185">Reference proteome</keyword>
<name>A0A2N9B2X0_STRCX</name>
<dbReference type="InterPro" id="IPR037185">
    <property type="entry name" value="EmrE-like"/>
</dbReference>
<dbReference type="RefSeq" id="WP_010042939.1">
    <property type="nucleotide sequence ID" value="NZ_LT962942.1"/>
</dbReference>
<evidence type="ECO:0000256" key="1">
    <source>
        <dbReference type="SAM" id="Phobius"/>
    </source>
</evidence>
<feature type="transmembrane region" description="Helical" evidence="1">
    <location>
        <begin position="246"/>
        <end position="267"/>
    </location>
</feature>
<keyword evidence="1" id="KW-1133">Transmembrane helix</keyword>
<feature type="signal peptide" evidence="2">
    <location>
        <begin position="1"/>
        <end position="19"/>
    </location>
</feature>
<dbReference type="OrthoDB" id="3575354at2"/>
<feature type="chain" id="PRO_5014809000" description="Integral membrane protein" evidence="2">
    <location>
        <begin position="20"/>
        <end position="315"/>
    </location>
</feature>
<dbReference type="Proteomes" id="UP000235464">
    <property type="component" value="Chromosome I"/>
</dbReference>
<feature type="transmembrane region" description="Helical" evidence="1">
    <location>
        <begin position="45"/>
        <end position="64"/>
    </location>
</feature>
<dbReference type="EMBL" id="LT963352">
    <property type="protein sequence ID" value="SOR77693.1"/>
    <property type="molecule type" value="Genomic_DNA"/>
</dbReference>
<reference evidence="4" key="1">
    <citation type="submission" date="2017-11" db="EMBL/GenBank/DDBJ databases">
        <authorList>
            <person name="Wibberg D."/>
        </authorList>
    </citation>
    <scope>NUCLEOTIDE SEQUENCE [LARGE SCALE GENOMIC DNA]</scope>
</reference>
<dbReference type="AlphaFoldDB" id="A0A2N9B2X0"/>
<accession>A0A2N9B2X0</accession>